<dbReference type="STRING" id="94643.A0A2A9MIM0"/>
<feature type="region of interest" description="Disordered" evidence="1">
    <location>
        <begin position="709"/>
        <end position="746"/>
    </location>
</feature>
<feature type="compositionally biased region" description="Basic and acidic residues" evidence="1">
    <location>
        <begin position="1145"/>
        <end position="1168"/>
    </location>
</feature>
<feature type="region of interest" description="Disordered" evidence="1">
    <location>
        <begin position="1182"/>
        <end position="1201"/>
    </location>
</feature>
<dbReference type="RefSeq" id="XP_029222387.1">
    <property type="nucleotide sequence ID" value="XM_029359474.1"/>
</dbReference>
<feature type="compositionally biased region" description="Basic and acidic residues" evidence="1">
    <location>
        <begin position="429"/>
        <end position="439"/>
    </location>
</feature>
<gene>
    <name evidence="2" type="ORF">BESB_007190</name>
</gene>
<feature type="compositionally biased region" description="Basic and acidic residues" evidence="1">
    <location>
        <begin position="345"/>
        <end position="358"/>
    </location>
</feature>
<feature type="compositionally biased region" description="Basic and acidic residues" evidence="1">
    <location>
        <begin position="367"/>
        <end position="379"/>
    </location>
</feature>
<accession>A0A2A9MIM0</accession>
<feature type="region of interest" description="Disordered" evidence="1">
    <location>
        <begin position="1334"/>
        <end position="1433"/>
    </location>
</feature>
<protein>
    <submittedName>
        <fullName evidence="2">Uncharacterized protein</fullName>
    </submittedName>
</protein>
<sequence length="1639" mass="172983">MPSRWTARDGGAGVHRRSLVSDESGGELRVVDGHAASRAPQLGVRTPQDGGRTPQDGVRTPQELRAATHRLDAGRRTPARAVRVPRVSTSEARWRKGGEASQARGLRVVSGGVQQIATGLGERVSLFGAPSIHPLSLVACREASTASSSQVRDGRDAADSVEASWRRQARGGLGVSARLREREREIERTSESRREESERRNGGTGPLRPLAEFSDGLSATSHAGGVSPSHAVGGAAAASNAGGRASVDAAAAAAKEAAQREATLRYFPHALLREISDSISQDPLLAKVADRGEEDAYLSLRFFVSRERSLQGESCADEDGRRERGSPAGRATAREARPSVAERSQASRELGDYKRLEAELAGTVGEQDARRSTRVHAEEWIQEPEGAVACGRRTPDASRSTEEGANRTAATQPPVRGGGGSSEPAESEASDKGAKEGREPSQSIVSASKDLVFVWYRRRGTTMRLCIPRLPALLWKVVSFFFFLSPSPAASSPPSASHAADAPRREVRCGGTAAAAGERNGGGDRRIDTTGQEGERQQFSASSEFQKRMLEAKLDLLASLHQEKKALLLAGSHVRGLSAGTRARPGVIISDGLGRKKARHEERDREGDMKKTLLQSVAAYVYWPGMQSFFDTVQEPASSSSEFSSAPPPAPCASPGLSISASSASPGSDVTSSLSKQETPLKARLFREAADGGVACSFASAPAAGGATEARAPSSALPVPPGAGASRPGARGTRDVSPRAVSGGSRGCFSASSASASHLICRIEDAALLRALHRLKPGEAFDEVRLVKRRGSAADEKSERDEFCLVWRTRDAFSVRADKQAAESAARDDSGRCAGCREKKTLGTRSEEDRLARARTATKGGTARRGEDCERREQLAETRASLSFGAPAPWSPSGAVPTGPAFGESGDDAASFWRSARPGRQRGGAEPRSASAARDPDRSRWAEDGDDWSGDLLPWPFVCDFSALPPPPGLASCRQAPLGFTRGRASQSRSAAQYGADSPRAREAEEGRGEDEEGSHGEEDDRFFSGREDEERSCVSFPRRRGEQRRRRSSASFSGASETSLALLDVADERDAELLNDFVLFFYVINLPSEVPLPLSPAPSASSSFFALQDAAAPPRDSAAARQDNSNASPSPPIVFFPGKASRQNAEEPSRADACEDGARGDADEQQRRASFFSIPDDASACRRDSWRDTGAAAGASDGETETASEACASEACASEACASEACASEACASERGASGDRGGGFACGCEEDTVGARGVRPRRGYRRSDGILIRAFQREPEKRVGLLAVDVSCLARPSASFASSSFSSLPSAFASPFSCASPGNRKAAYAFRAERRGEASLRKAKQPGDLESAEDEEDGDAEDTGSDCSSCYDFVSLPDDEGEAERGTLESPSLVWSESEREDDGDERSLPGGWKHEDDLEARRGRTGAERRTRAEQTAEEKACEKLAEALFATCCSAGLDSLCICLTDKGRRVPLGCRTISLSDVPRLPSLLALWRQQLVNPLLSLPPRARAASPPPPSPSSQSSPPLSPASSPSFASSQSFGSSSPPASSSSASPPAASFARSALSTAASTSCVSARSPSHSSPSSGMSSSPLPASRFSSSPRASRVTSRASSPAESSASSLSARSLRSPFAEPRPGSSG</sequence>
<evidence type="ECO:0000256" key="1">
    <source>
        <dbReference type="SAM" id="MobiDB-lite"/>
    </source>
</evidence>
<feature type="region of interest" description="Disordered" evidence="1">
    <location>
        <begin position="844"/>
        <end position="946"/>
    </location>
</feature>
<feature type="compositionally biased region" description="Basic and acidic residues" evidence="1">
    <location>
        <begin position="1014"/>
        <end position="1033"/>
    </location>
</feature>
<evidence type="ECO:0000313" key="2">
    <source>
        <dbReference type="EMBL" id="PFH38378.1"/>
    </source>
</evidence>
<feature type="region of interest" description="Disordered" evidence="1">
    <location>
        <begin position="1505"/>
        <end position="1639"/>
    </location>
</feature>
<feature type="compositionally biased region" description="Basic residues" evidence="1">
    <location>
        <begin position="1038"/>
        <end position="1049"/>
    </location>
</feature>
<comment type="caution">
    <text evidence="2">The sequence shown here is derived from an EMBL/GenBank/DDBJ whole genome shotgun (WGS) entry which is preliminary data.</text>
</comment>
<feature type="compositionally biased region" description="Basic and acidic residues" evidence="1">
    <location>
        <begin position="393"/>
        <end position="405"/>
    </location>
</feature>
<dbReference type="OrthoDB" id="333356at2759"/>
<evidence type="ECO:0000313" key="3">
    <source>
        <dbReference type="Proteomes" id="UP000224006"/>
    </source>
</evidence>
<feature type="compositionally biased region" description="Low complexity" evidence="1">
    <location>
        <begin position="722"/>
        <end position="731"/>
    </location>
</feature>
<feature type="region of interest" description="Disordered" evidence="1">
    <location>
        <begin position="638"/>
        <end position="677"/>
    </location>
</feature>
<feature type="compositionally biased region" description="Basic and acidic residues" evidence="1">
    <location>
        <begin position="864"/>
        <end position="876"/>
    </location>
</feature>
<feature type="region of interest" description="Disordered" evidence="1">
    <location>
        <begin position="144"/>
        <end position="212"/>
    </location>
</feature>
<dbReference type="EMBL" id="NWUJ01000001">
    <property type="protein sequence ID" value="PFH38378.1"/>
    <property type="molecule type" value="Genomic_DNA"/>
</dbReference>
<feature type="compositionally biased region" description="Basic and acidic residues" evidence="1">
    <location>
        <begin position="178"/>
        <end position="201"/>
    </location>
</feature>
<dbReference type="GeneID" id="40305782"/>
<feature type="region of interest" description="Disordered" evidence="1">
    <location>
        <begin position="513"/>
        <end position="541"/>
    </location>
</feature>
<feature type="region of interest" description="Disordered" evidence="1">
    <location>
        <begin position="1"/>
        <end position="73"/>
    </location>
</feature>
<feature type="compositionally biased region" description="Low complexity" evidence="1">
    <location>
        <begin position="1114"/>
        <end position="1123"/>
    </location>
</feature>
<feature type="compositionally biased region" description="Basic and acidic residues" evidence="1">
    <location>
        <begin position="934"/>
        <end position="943"/>
    </location>
</feature>
<feature type="compositionally biased region" description="Basic and acidic residues" evidence="1">
    <location>
        <begin position="1411"/>
        <end position="1433"/>
    </location>
</feature>
<keyword evidence="3" id="KW-1185">Reference proteome</keyword>
<organism evidence="2 3">
    <name type="scientific">Besnoitia besnoiti</name>
    <name type="common">Apicomplexan protozoan</name>
    <dbReference type="NCBI Taxonomy" id="94643"/>
    <lineage>
        <taxon>Eukaryota</taxon>
        <taxon>Sar</taxon>
        <taxon>Alveolata</taxon>
        <taxon>Apicomplexa</taxon>
        <taxon>Conoidasida</taxon>
        <taxon>Coccidia</taxon>
        <taxon>Eucoccidiorida</taxon>
        <taxon>Eimeriorina</taxon>
        <taxon>Sarcocystidae</taxon>
        <taxon>Besnoitia</taxon>
    </lineage>
</organism>
<feature type="compositionally biased region" description="Basic and acidic residues" evidence="1">
    <location>
        <begin position="521"/>
        <end position="536"/>
    </location>
</feature>
<feature type="region of interest" description="Disordered" evidence="1">
    <location>
        <begin position="1114"/>
        <end position="1170"/>
    </location>
</feature>
<feature type="region of interest" description="Disordered" evidence="1">
    <location>
        <begin position="311"/>
        <end position="443"/>
    </location>
</feature>
<dbReference type="Proteomes" id="UP000224006">
    <property type="component" value="Chromosome I"/>
</dbReference>
<proteinExistence type="predicted"/>
<reference evidence="2 3" key="1">
    <citation type="submission" date="2017-09" db="EMBL/GenBank/DDBJ databases">
        <title>Genome sequencing of Besnoitia besnoiti strain Bb-Ger1.</title>
        <authorList>
            <person name="Schares G."/>
            <person name="Venepally P."/>
            <person name="Lorenzi H.A."/>
        </authorList>
    </citation>
    <scope>NUCLEOTIDE SEQUENCE [LARGE SCALE GENOMIC DNA]</scope>
    <source>
        <strain evidence="2 3">Bb-Ger1</strain>
    </source>
</reference>
<feature type="compositionally biased region" description="Low complexity" evidence="1">
    <location>
        <begin position="653"/>
        <end position="673"/>
    </location>
</feature>
<dbReference type="VEuPathDB" id="ToxoDB:BESB_007190"/>
<name>A0A2A9MIM0_BESBE</name>
<feature type="region of interest" description="Disordered" evidence="1">
    <location>
        <begin position="982"/>
        <end position="1054"/>
    </location>
</feature>
<feature type="compositionally biased region" description="Acidic residues" evidence="1">
    <location>
        <begin position="1348"/>
        <end position="1362"/>
    </location>
</feature>
<feature type="compositionally biased region" description="Low complexity" evidence="1">
    <location>
        <begin position="1519"/>
        <end position="1629"/>
    </location>
</feature>
<dbReference type="KEGG" id="bbes:BESB_007190"/>